<dbReference type="Gene3D" id="2.40.480.10">
    <property type="entry name" value="Allene oxide cyclase-like"/>
    <property type="match status" value="1"/>
</dbReference>
<evidence type="ECO:0000256" key="3">
    <source>
        <dbReference type="ARBA" id="ARBA00022525"/>
    </source>
</evidence>
<keyword evidence="4" id="KW-0052">Apoplast</keyword>
<keyword evidence="6" id="KW-1185">Reference proteome</keyword>
<dbReference type="AlphaFoldDB" id="A0AAN7E4B9"/>
<dbReference type="GO" id="GO:0048046">
    <property type="term" value="C:apoplast"/>
    <property type="evidence" value="ECO:0007669"/>
    <property type="project" value="UniProtKB-SubCell"/>
</dbReference>
<dbReference type="Pfam" id="PF03018">
    <property type="entry name" value="Dirigent"/>
    <property type="match status" value="1"/>
</dbReference>
<organism evidence="5 6">
    <name type="scientific">Quercus rubra</name>
    <name type="common">Northern red oak</name>
    <name type="synonym">Quercus borealis</name>
    <dbReference type="NCBI Taxonomy" id="3512"/>
    <lineage>
        <taxon>Eukaryota</taxon>
        <taxon>Viridiplantae</taxon>
        <taxon>Streptophyta</taxon>
        <taxon>Embryophyta</taxon>
        <taxon>Tracheophyta</taxon>
        <taxon>Spermatophyta</taxon>
        <taxon>Magnoliopsida</taxon>
        <taxon>eudicotyledons</taxon>
        <taxon>Gunneridae</taxon>
        <taxon>Pentapetalae</taxon>
        <taxon>rosids</taxon>
        <taxon>fabids</taxon>
        <taxon>Fagales</taxon>
        <taxon>Fagaceae</taxon>
        <taxon>Quercus</taxon>
    </lineage>
</organism>
<dbReference type="PANTHER" id="PTHR21495">
    <property type="entry name" value="NUCLEOPORIN-RELATED"/>
    <property type="match status" value="1"/>
</dbReference>
<evidence type="ECO:0000313" key="6">
    <source>
        <dbReference type="Proteomes" id="UP001324115"/>
    </source>
</evidence>
<comment type="subunit">
    <text evidence="2 4">Homodimer.</text>
</comment>
<comment type="caution">
    <text evidence="5">The sequence shown here is derived from an EMBL/GenBank/DDBJ whole genome shotgun (WGS) entry which is preliminary data.</text>
</comment>
<proteinExistence type="inferred from homology"/>
<dbReference type="InterPro" id="IPR044859">
    <property type="entry name" value="Allene_oxi_cyc_Dirigent"/>
</dbReference>
<gene>
    <name evidence="5" type="ORF">RGQ29_004983</name>
</gene>
<dbReference type="GO" id="GO:0009699">
    <property type="term" value="P:phenylpropanoid biosynthetic process"/>
    <property type="evidence" value="ECO:0007669"/>
    <property type="project" value="UniProtKB-ARBA"/>
</dbReference>
<evidence type="ECO:0000256" key="1">
    <source>
        <dbReference type="ARBA" id="ARBA00010746"/>
    </source>
</evidence>
<comment type="similarity">
    <text evidence="1 4">Belongs to the plant dirigent protein family.</text>
</comment>
<comment type="subcellular location">
    <subcellularLocation>
        <location evidence="4">Secreted</location>
        <location evidence="4">Extracellular space</location>
        <location evidence="4">Apoplast</location>
    </subcellularLocation>
</comment>
<protein>
    <recommendedName>
        <fullName evidence="4">Dirigent protein</fullName>
    </recommendedName>
</protein>
<dbReference type="Proteomes" id="UP001324115">
    <property type="component" value="Unassembled WGS sequence"/>
</dbReference>
<sequence length="176" mass="19282">MAMQLMQSTKEDPKEVDEWIQKLHHAKEKVSRLNFYFHDTLSGKNPSAVAVVEASTTNKSPSSFGLVNIFDDPLTEGPEPTSKFVGRAQGLYGSAGQQELDLLMAMNFVFTTGKFNGSSLTILGRNAVFHPIREMPIVGGIGAFRLARGFVTAKTHILNFTSGDAVIENHVVAIHY</sequence>
<comment type="function">
    <text evidence="4">Dirigent proteins impart stereoselectivity on the phenoxy radical-coupling reaction, yielding optically active lignans from two molecules of coniferyl alcohol in the biosynthesis of lignans, flavonolignans, and alkaloids and thus plays a central role in plant secondary metabolism.</text>
</comment>
<name>A0AAN7E4B9_QUERU</name>
<evidence type="ECO:0000256" key="2">
    <source>
        <dbReference type="ARBA" id="ARBA00011738"/>
    </source>
</evidence>
<reference evidence="5 6" key="1">
    <citation type="journal article" date="2023" name="G3 (Bethesda)">
        <title>A haplotype-resolved chromosome-scale genome for Quercus rubra L. provides insights into the genetics of adaptive traits for red oak species.</title>
        <authorList>
            <person name="Kapoor B."/>
            <person name="Jenkins J."/>
            <person name="Schmutz J."/>
            <person name="Zhebentyayeva T."/>
            <person name="Kuelheim C."/>
            <person name="Coggeshall M."/>
            <person name="Heim C."/>
            <person name="Lasky J.R."/>
            <person name="Leites L."/>
            <person name="Islam-Faridi N."/>
            <person name="Romero-Severson J."/>
            <person name="DeLeo V.L."/>
            <person name="Lucas S.M."/>
            <person name="Lazic D."/>
            <person name="Gailing O."/>
            <person name="Carlson J."/>
            <person name="Staton M."/>
        </authorList>
    </citation>
    <scope>NUCLEOTIDE SEQUENCE [LARGE SCALE GENOMIC DNA]</scope>
    <source>
        <strain evidence="5">Pseudo-F2</strain>
    </source>
</reference>
<evidence type="ECO:0000256" key="4">
    <source>
        <dbReference type="RuleBase" id="RU363099"/>
    </source>
</evidence>
<dbReference type="EMBL" id="JAXUIC010000011">
    <property type="protein sequence ID" value="KAK4562318.1"/>
    <property type="molecule type" value="Genomic_DNA"/>
</dbReference>
<dbReference type="InterPro" id="IPR004265">
    <property type="entry name" value="Dirigent"/>
</dbReference>
<keyword evidence="3 4" id="KW-0964">Secreted</keyword>
<evidence type="ECO:0000313" key="5">
    <source>
        <dbReference type="EMBL" id="KAK4562318.1"/>
    </source>
</evidence>
<accession>A0AAN7E4B9</accession>